<organism evidence="2 3">
    <name type="scientific">Hepatospora eriocheir</name>
    <dbReference type="NCBI Taxonomy" id="1081669"/>
    <lineage>
        <taxon>Eukaryota</taxon>
        <taxon>Fungi</taxon>
        <taxon>Fungi incertae sedis</taxon>
        <taxon>Microsporidia</taxon>
        <taxon>Hepatosporidae</taxon>
        <taxon>Hepatospora</taxon>
    </lineage>
</organism>
<sequence length="139" mass="16785">MGDIDKDHIEYKFIERSYFDEPCDNSLNVNGLKKPILKQMKFWLFLIGLIMIFITSYAFYDFYKKNYKNSEIIKNNQLEQKDVPVTYTEFSKDLMKFLKDKWNITTPFILFKGNKCKECHNNIVKRFRDLQISNTDENH</sequence>
<dbReference type="VEuPathDB" id="MicrosporidiaDB:A0H76_1690"/>
<reference evidence="2 3" key="1">
    <citation type="journal article" date="2017" name="Environ. Microbiol.">
        <title>Decay of the glycolytic pathway and adaptation to intranuclear parasitism within Enterocytozoonidae microsporidia.</title>
        <authorList>
            <person name="Wiredu Boakye D."/>
            <person name="Jaroenlak P."/>
            <person name="Prachumwat A."/>
            <person name="Williams T.A."/>
            <person name="Bateman K.S."/>
            <person name="Itsathitphaisarn O."/>
            <person name="Sritunyalucksana K."/>
            <person name="Paszkiewicz K.H."/>
            <person name="Moore K.A."/>
            <person name="Stentiford G.D."/>
            <person name="Williams B.A."/>
        </authorList>
    </citation>
    <scope>NUCLEOTIDE SEQUENCE [LARGE SCALE GENOMIC DNA]</scope>
    <source>
        <strain evidence="2 3">GB1</strain>
    </source>
</reference>
<evidence type="ECO:0000256" key="1">
    <source>
        <dbReference type="SAM" id="Phobius"/>
    </source>
</evidence>
<gene>
    <name evidence="2" type="ORF">HERIO_1224</name>
</gene>
<dbReference type="Proteomes" id="UP000192356">
    <property type="component" value="Unassembled WGS sequence"/>
</dbReference>
<accession>A0A1X0QAV1</accession>
<keyword evidence="1" id="KW-0472">Membrane</keyword>
<keyword evidence="1" id="KW-0812">Transmembrane</keyword>
<dbReference type="VEuPathDB" id="MicrosporidiaDB:HERIO_1224"/>
<evidence type="ECO:0000313" key="2">
    <source>
        <dbReference type="EMBL" id="ORD96852.1"/>
    </source>
</evidence>
<keyword evidence="1" id="KW-1133">Transmembrane helix</keyword>
<keyword evidence="3" id="KW-1185">Reference proteome</keyword>
<dbReference type="AlphaFoldDB" id="A0A1X0QAV1"/>
<feature type="transmembrane region" description="Helical" evidence="1">
    <location>
        <begin position="42"/>
        <end position="60"/>
    </location>
</feature>
<comment type="caution">
    <text evidence="2">The sequence shown here is derived from an EMBL/GenBank/DDBJ whole genome shotgun (WGS) entry which is preliminary data.</text>
</comment>
<dbReference type="EMBL" id="LVKB01000057">
    <property type="protein sequence ID" value="ORD96852.1"/>
    <property type="molecule type" value="Genomic_DNA"/>
</dbReference>
<proteinExistence type="predicted"/>
<evidence type="ECO:0000313" key="3">
    <source>
        <dbReference type="Proteomes" id="UP000192356"/>
    </source>
</evidence>
<protein>
    <submittedName>
        <fullName evidence="2">Uncharacterized protein</fullName>
    </submittedName>
</protein>
<name>A0A1X0QAV1_9MICR</name>